<dbReference type="KEGG" id="bmor:101740063"/>
<dbReference type="GO" id="GO:0006281">
    <property type="term" value="P:DNA repair"/>
    <property type="evidence" value="ECO:0007669"/>
    <property type="project" value="InterPro"/>
</dbReference>
<dbReference type="EnsemblMetazoa" id="XM_004928851.3">
    <property type="protein sequence ID" value="XP_004928908.1"/>
    <property type="gene ID" value="LOC101740063"/>
</dbReference>
<dbReference type="EnsemblMetazoa" id="XM_021349844.2">
    <property type="protein sequence ID" value="XP_021205519.1"/>
    <property type="gene ID" value="LOC101740063"/>
</dbReference>
<evidence type="ECO:0000313" key="4">
    <source>
        <dbReference type="EnsemblMetazoa" id="XP_021205521.1"/>
    </source>
</evidence>
<dbReference type="AlphaFoldDB" id="A0A8R2HR69"/>
<dbReference type="GO" id="GO:0003677">
    <property type="term" value="F:DNA binding"/>
    <property type="evidence" value="ECO:0007669"/>
    <property type="project" value="InterPro"/>
</dbReference>
<dbReference type="SMR" id="A0A8R2HR69"/>
<dbReference type="OMA" id="QFVSAKW"/>
<comment type="subcellular location">
    <subcellularLocation>
        <location evidence="1">Nucleus</location>
    </subcellularLocation>
</comment>
<evidence type="ECO:0000256" key="3">
    <source>
        <dbReference type="SAM" id="MobiDB-lite"/>
    </source>
</evidence>
<feature type="region of interest" description="Disordered" evidence="3">
    <location>
        <begin position="1"/>
        <end position="27"/>
    </location>
</feature>
<protein>
    <submittedName>
        <fullName evidence="4">Uncharacterized protein</fullName>
    </submittedName>
</protein>
<gene>
    <name evidence="4" type="primary">101740063</name>
</gene>
<keyword evidence="2" id="KW-0539">Nucleus</keyword>
<dbReference type="GO" id="GO:0005634">
    <property type="term" value="C:nucleus"/>
    <property type="evidence" value="ECO:0007669"/>
    <property type="project" value="UniProtKB-SubCell"/>
</dbReference>
<dbReference type="Gene3D" id="1.10.340.30">
    <property type="entry name" value="Hypothetical protein, domain 2"/>
    <property type="match status" value="1"/>
</dbReference>
<reference evidence="5" key="1">
    <citation type="journal article" date="2008" name="Insect Biochem. Mol. Biol.">
        <title>The genome of a lepidopteran model insect, the silkworm Bombyx mori.</title>
        <authorList>
            <consortium name="International Silkworm Genome Consortium"/>
        </authorList>
    </citation>
    <scope>NUCLEOTIDE SEQUENCE [LARGE SCALE GENOMIC DNA]</scope>
    <source>
        <strain evidence="5">p50T</strain>
    </source>
</reference>
<feature type="compositionally biased region" description="Basic and acidic residues" evidence="3">
    <location>
        <begin position="9"/>
        <end position="18"/>
    </location>
</feature>
<keyword evidence="5" id="KW-1185">Reference proteome</keyword>
<evidence type="ECO:0000313" key="5">
    <source>
        <dbReference type="Proteomes" id="UP000005204"/>
    </source>
</evidence>
<proteinExistence type="predicted"/>
<evidence type="ECO:0000256" key="1">
    <source>
        <dbReference type="ARBA" id="ARBA00004123"/>
    </source>
</evidence>
<dbReference type="PANTHER" id="PTHR15074">
    <property type="entry name" value="METHYL-CPG-BINDING PROTEIN"/>
    <property type="match status" value="1"/>
</dbReference>
<sequence>MAEYTSRFFNKESDEATEKNTTFIPVSDAQNLDSSQDLSQSSIEDADMLSLSQLTIEERVPLKIQAFYNITPRLMPSSPHYIVEEEFSVNPWAMLIATIFLNKTSGKTARPHMSVFFDEYPTPYHVLSDNPSSIERFFDTLGLRKRGHMIWKLSYQFVSSKWCRASDLYGIGKYGEDAYRIFCLGHTDLDPDDRYLRLYLNWLRGQTEFLEQNGVVDCESVIEDPVTKYYGITLRNYR</sequence>
<accession>A0A8R2HR69</accession>
<name>A0A8R2HR69_BOMMO</name>
<dbReference type="PANTHER" id="PTHR15074:SF0">
    <property type="entry name" value="METHYL-CPG-BINDING DOMAIN PROTEIN 4-LIKE PROTEIN"/>
    <property type="match status" value="1"/>
</dbReference>
<dbReference type="InterPro" id="IPR011257">
    <property type="entry name" value="DNA_glycosylase"/>
</dbReference>
<reference evidence="4" key="2">
    <citation type="submission" date="2022-06" db="UniProtKB">
        <authorList>
            <consortium name="EnsemblMetazoa"/>
        </authorList>
    </citation>
    <scope>IDENTIFICATION</scope>
    <source>
        <strain evidence="4">p50T (Dazao)</strain>
    </source>
</reference>
<dbReference type="InterPro" id="IPR045138">
    <property type="entry name" value="MeCP2/MBD4"/>
</dbReference>
<dbReference type="SUPFAM" id="SSF48150">
    <property type="entry name" value="DNA-glycosylase"/>
    <property type="match status" value="1"/>
</dbReference>
<organism evidence="4 5">
    <name type="scientific">Bombyx mori</name>
    <name type="common">Silk moth</name>
    <dbReference type="NCBI Taxonomy" id="7091"/>
    <lineage>
        <taxon>Eukaryota</taxon>
        <taxon>Metazoa</taxon>
        <taxon>Ecdysozoa</taxon>
        <taxon>Arthropoda</taxon>
        <taxon>Hexapoda</taxon>
        <taxon>Insecta</taxon>
        <taxon>Pterygota</taxon>
        <taxon>Neoptera</taxon>
        <taxon>Endopterygota</taxon>
        <taxon>Lepidoptera</taxon>
        <taxon>Glossata</taxon>
        <taxon>Ditrysia</taxon>
        <taxon>Bombycoidea</taxon>
        <taxon>Bombycidae</taxon>
        <taxon>Bombycinae</taxon>
        <taxon>Bombyx</taxon>
    </lineage>
</organism>
<dbReference type="GO" id="GO:0003824">
    <property type="term" value="F:catalytic activity"/>
    <property type="evidence" value="ECO:0007669"/>
    <property type="project" value="InterPro"/>
</dbReference>
<evidence type="ECO:0000256" key="2">
    <source>
        <dbReference type="ARBA" id="ARBA00023242"/>
    </source>
</evidence>
<dbReference type="EnsemblMetazoa" id="XM_021349846.2">
    <property type="protein sequence ID" value="XP_021205521.1"/>
    <property type="gene ID" value="LOC101740063"/>
</dbReference>
<dbReference type="Proteomes" id="UP000005204">
    <property type="component" value="Unassembled WGS sequence"/>
</dbReference>